<evidence type="ECO:0000256" key="2">
    <source>
        <dbReference type="HAMAP-Rule" id="MF_00813"/>
    </source>
</evidence>
<comment type="similarity">
    <text evidence="1 2">Belongs to the allantoicase family.</text>
</comment>
<name>A0A1G9VPD2_9ACTN</name>
<dbReference type="GO" id="GO:0004037">
    <property type="term" value="F:allantoicase activity"/>
    <property type="evidence" value="ECO:0007669"/>
    <property type="project" value="UniProtKB-UniRule"/>
</dbReference>
<dbReference type="AlphaFoldDB" id="A0A1G9VPD2"/>
<dbReference type="EMBL" id="FNHE01000008">
    <property type="protein sequence ID" value="SDM74082.1"/>
    <property type="molecule type" value="Genomic_DNA"/>
</dbReference>
<dbReference type="InterPro" id="IPR015908">
    <property type="entry name" value="Allantoicase_dom"/>
</dbReference>
<organism evidence="5 6">
    <name type="scientific">Geodermatophilus siccatus</name>
    <dbReference type="NCBI Taxonomy" id="1137991"/>
    <lineage>
        <taxon>Bacteria</taxon>
        <taxon>Bacillati</taxon>
        <taxon>Actinomycetota</taxon>
        <taxon>Actinomycetes</taxon>
        <taxon>Geodermatophilales</taxon>
        <taxon>Geodermatophilaceae</taxon>
        <taxon>Geodermatophilus</taxon>
    </lineage>
</organism>
<dbReference type="Proteomes" id="UP000198680">
    <property type="component" value="Unassembled WGS sequence"/>
</dbReference>
<evidence type="ECO:0000256" key="3">
    <source>
        <dbReference type="SAM" id="MobiDB-lite"/>
    </source>
</evidence>
<sequence length="409" mass="43773">MTVSSPVQERSGVATVDPGADAAPVQDSTRLPDLASRSLGGSVVHANDELFAERENLIKPGAPTYSTYTFGHKGQVYDGWETRRRREPGHDHAIVRLGVPGIVRGVVVDTAFFTGNYPPAVSVEGAAVEGYPSPAELLDAEWVPLVPRSPAAGDTRNVFAVDQPQRFTHVRLCMYPDGGVARLRVHGEVVPDPRFLTDGAVDLAALANGGVVSGCSNMFFSSPTNLISPGLARLMGEGWETARRRDDGNDWVEFSLAGPGVVRLAELDTSWFLGNAPGWASLRGTRRRGGAADGPEEWTELLPRTRLQPDTRHLFRLPDVGEVDTVRLDVFPDGGMARVRLHGTLSDQGRAELGLRWFNSLPAAQARQVLARECGLDGTAADDVLAGRPVPDPSALPGAVRSLLTGGAR</sequence>
<dbReference type="SUPFAM" id="SSF49785">
    <property type="entry name" value="Galactose-binding domain-like"/>
    <property type="match status" value="2"/>
</dbReference>
<feature type="domain" description="Allantoicase" evidence="4">
    <location>
        <begin position="209"/>
        <end position="344"/>
    </location>
</feature>
<evidence type="ECO:0000313" key="6">
    <source>
        <dbReference type="Proteomes" id="UP000198680"/>
    </source>
</evidence>
<keyword evidence="2" id="KW-0659">Purine metabolism</keyword>
<dbReference type="InterPro" id="IPR005164">
    <property type="entry name" value="Allantoicase"/>
</dbReference>
<evidence type="ECO:0000256" key="1">
    <source>
        <dbReference type="ARBA" id="ARBA00009242"/>
    </source>
</evidence>
<dbReference type="Gene3D" id="2.60.120.260">
    <property type="entry name" value="Galactose-binding domain-like"/>
    <property type="match status" value="2"/>
</dbReference>
<protein>
    <recommendedName>
        <fullName evidence="2">Probable allantoicase</fullName>
        <ecNumber evidence="2">3.5.3.4</ecNumber>
    </recommendedName>
    <alternativeName>
        <fullName evidence="2">Allantoate amidinohydrolase</fullName>
    </alternativeName>
</protein>
<dbReference type="HAMAP" id="MF_00813">
    <property type="entry name" value="Allantoicase"/>
    <property type="match status" value="1"/>
</dbReference>
<dbReference type="GO" id="GO:0000256">
    <property type="term" value="P:allantoin catabolic process"/>
    <property type="evidence" value="ECO:0007669"/>
    <property type="project" value="UniProtKB-UniRule"/>
</dbReference>
<keyword evidence="6" id="KW-1185">Reference proteome</keyword>
<dbReference type="EC" id="3.5.3.4" evidence="2"/>
<proteinExistence type="inferred from homology"/>
<evidence type="ECO:0000313" key="5">
    <source>
        <dbReference type="EMBL" id="SDM74082.1"/>
    </source>
</evidence>
<reference evidence="6" key="1">
    <citation type="submission" date="2016-10" db="EMBL/GenBank/DDBJ databases">
        <authorList>
            <person name="Varghese N."/>
            <person name="Submissions S."/>
        </authorList>
    </citation>
    <scope>NUCLEOTIDE SEQUENCE [LARGE SCALE GENOMIC DNA]</scope>
    <source>
        <strain evidence="6">DSM 45419</strain>
    </source>
</reference>
<dbReference type="GO" id="GO:0006144">
    <property type="term" value="P:purine nucleobase metabolic process"/>
    <property type="evidence" value="ECO:0007669"/>
    <property type="project" value="UniProtKB-KW"/>
</dbReference>
<feature type="region of interest" description="Disordered" evidence="3">
    <location>
        <begin position="1"/>
        <end position="29"/>
    </location>
</feature>
<accession>A0A1G9VPD2</accession>
<dbReference type="PANTHER" id="PTHR12045:SF3">
    <property type="entry name" value="INACTIVE ALLANTOICASE-RELATED"/>
    <property type="match status" value="1"/>
</dbReference>
<dbReference type="InterPro" id="IPR008979">
    <property type="entry name" value="Galactose-bd-like_sf"/>
</dbReference>
<keyword evidence="2" id="KW-0378">Hydrolase</keyword>
<comment type="catalytic activity">
    <reaction evidence="2">
        <text>allantoate + H2O = (S)-ureidoglycolate + urea</text>
        <dbReference type="Rhea" id="RHEA:11016"/>
        <dbReference type="ChEBI" id="CHEBI:15377"/>
        <dbReference type="ChEBI" id="CHEBI:16199"/>
        <dbReference type="ChEBI" id="CHEBI:17536"/>
        <dbReference type="ChEBI" id="CHEBI:57296"/>
        <dbReference type="EC" id="3.5.3.4"/>
    </reaction>
</comment>
<dbReference type="OrthoDB" id="2078334at2"/>
<evidence type="ECO:0000259" key="4">
    <source>
        <dbReference type="Pfam" id="PF03561"/>
    </source>
</evidence>
<dbReference type="RefSeq" id="WP_091220461.1">
    <property type="nucleotide sequence ID" value="NZ_FNHE01000008.1"/>
</dbReference>
<dbReference type="Pfam" id="PF03561">
    <property type="entry name" value="Allantoicase"/>
    <property type="match status" value="2"/>
</dbReference>
<dbReference type="STRING" id="1137991.SAMN05660642_03210"/>
<dbReference type="NCBIfam" id="TIGR02961">
    <property type="entry name" value="allantoicase"/>
    <property type="match status" value="1"/>
</dbReference>
<comment type="pathway">
    <text evidence="2">Nitrogen metabolism; (S)-allantoin degradation; (S)-ureidoglycolate from allantoate (aminidohydrolase route): step 1/1.</text>
</comment>
<feature type="domain" description="Allantoicase" evidence="4">
    <location>
        <begin position="40"/>
        <end position="189"/>
    </location>
</feature>
<dbReference type="PANTHER" id="PTHR12045">
    <property type="entry name" value="ALLANTOICASE"/>
    <property type="match status" value="1"/>
</dbReference>
<dbReference type="UniPathway" id="UPA00395">
    <property type="reaction ID" value="UER00654"/>
</dbReference>
<gene>
    <name evidence="2" type="primary">alc</name>
    <name evidence="5" type="ORF">SAMN05660642_03210</name>
</gene>